<sequence>MRDETWATRGREGGACEPGPGPGPVAGLGDTVAGRPEPGIYGTILTAGLIAAQDPRTDPLADIVADVLITAAVFWLAHGYAHAVARPLTPGEATSARAAVSPPRGLRLAWTALVANWPLVRAALVPLGVLVLARAAGASVDDAQEAALWTCVALLVLWGLRAGRAAGLGGWRLARYATGSSLLGLILVALEVLIH</sequence>
<feature type="transmembrane region" description="Helical" evidence="2">
    <location>
        <begin position="173"/>
        <end position="194"/>
    </location>
</feature>
<organism evidence="3 4">
    <name type="scientific">Candidatus Frankia alpina</name>
    <dbReference type="NCBI Taxonomy" id="2699483"/>
    <lineage>
        <taxon>Bacteria</taxon>
        <taxon>Bacillati</taxon>
        <taxon>Actinomycetota</taxon>
        <taxon>Actinomycetes</taxon>
        <taxon>Frankiales</taxon>
        <taxon>Frankiaceae</taxon>
        <taxon>Frankia</taxon>
    </lineage>
</organism>
<protein>
    <recommendedName>
        <fullName evidence="5">Integral membrane protein</fullName>
    </recommendedName>
</protein>
<accession>A0A4S5EPQ0</accession>
<dbReference type="OrthoDB" id="3211973at2"/>
<proteinExistence type="predicted"/>
<comment type="caution">
    <text evidence="3">The sequence shown here is derived from an EMBL/GenBank/DDBJ whole genome shotgun (WGS) entry which is preliminary data.</text>
</comment>
<dbReference type="RefSeq" id="WP_136448344.1">
    <property type="nucleotide sequence ID" value="NZ_SSXH01000290.1"/>
</dbReference>
<keyword evidence="2" id="KW-0812">Transmembrane</keyword>
<evidence type="ECO:0000256" key="1">
    <source>
        <dbReference type="SAM" id="MobiDB-lite"/>
    </source>
</evidence>
<keyword evidence="2" id="KW-1133">Transmembrane helix</keyword>
<evidence type="ECO:0008006" key="5">
    <source>
        <dbReference type="Google" id="ProtNLM"/>
    </source>
</evidence>
<reference evidence="3 4" key="1">
    <citation type="submission" date="2019-04" db="EMBL/GenBank/DDBJ databases">
        <title>Draft genome sequences for three unisolated Alnus-infective Frankia Sp+ strains, AgTrS, AiOr and AvVan, the first sequenced Frankia strains able to sporulate in-planta.</title>
        <authorList>
            <person name="Bethencourt L."/>
            <person name="Vautrin F."/>
            <person name="Taib N."/>
            <person name="Dubost A."/>
            <person name="Castro-Garcia L."/>
            <person name="Imbaud O."/>
            <person name="Abrouk D."/>
            <person name="Fournier P."/>
            <person name="Briolay J."/>
            <person name="Nguyen A."/>
            <person name="Normand P."/>
            <person name="Fernandez M.P."/>
            <person name="Brochier-Armanet C."/>
            <person name="Herrera-Belaroussi A."/>
        </authorList>
    </citation>
    <scope>NUCLEOTIDE SEQUENCE [LARGE SCALE GENOMIC DNA]</scope>
    <source>
        <strain evidence="3 4">AvVan</strain>
    </source>
</reference>
<feature type="compositionally biased region" description="Basic and acidic residues" evidence="1">
    <location>
        <begin position="1"/>
        <end position="14"/>
    </location>
</feature>
<gene>
    <name evidence="3" type="ORF">E7Y31_12740</name>
</gene>
<evidence type="ECO:0000256" key="2">
    <source>
        <dbReference type="SAM" id="Phobius"/>
    </source>
</evidence>
<dbReference type="Proteomes" id="UP000305282">
    <property type="component" value="Unassembled WGS sequence"/>
</dbReference>
<keyword evidence="2" id="KW-0472">Membrane</keyword>
<feature type="transmembrane region" description="Helical" evidence="2">
    <location>
        <begin position="108"/>
        <end position="133"/>
    </location>
</feature>
<keyword evidence="4" id="KW-1185">Reference proteome</keyword>
<evidence type="ECO:0000313" key="3">
    <source>
        <dbReference type="EMBL" id="THJ74226.1"/>
    </source>
</evidence>
<dbReference type="EMBL" id="SSXH01000290">
    <property type="protein sequence ID" value="THJ74226.1"/>
    <property type="molecule type" value="Genomic_DNA"/>
</dbReference>
<feature type="region of interest" description="Disordered" evidence="1">
    <location>
        <begin position="1"/>
        <end position="32"/>
    </location>
</feature>
<dbReference type="AlphaFoldDB" id="A0A4S5EPQ0"/>
<feature type="transmembrane region" description="Helical" evidence="2">
    <location>
        <begin position="145"/>
        <end position="161"/>
    </location>
</feature>
<evidence type="ECO:0000313" key="4">
    <source>
        <dbReference type="Proteomes" id="UP000305282"/>
    </source>
</evidence>
<name>A0A4S5EPQ0_9ACTN</name>